<keyword evidence="10" id="KW-1015">Disulfide bond</keyword>
<dbReference type="PANTHER" id="PTHR46059:SF1">
    <property type="entry name" value="BETA-GALACTOSIDE ALPHA-2,6-SIALYLTRANSFERASE"/>
    <property type="match status" value="1"/>
</dbReference>
<feature type="region of interest" description="Disordered" evidence="14">
    <location>
        <begin position="226"/>
        <end position="317"/>
    </location>
</feature>
<comment type="catalytic activity">
    <reaction evidence="12">
        <text>a beta-D-galactoside + CMP-N-acetyl-beta-neuraminate = an N-acetyl-alpha-neuraminyl-(2-&gt;6)-beta-D-galactosyl derivative + CMP + H(+)</text>
        <dbReference type="Rhea" id="RHEA:52104"/>
        <dbReference type="ChEBI" id="CHEBI:15378"/>
        <dbReference type="ChEBI" id="CHEBI:28034"/>
        <dbReference type="ChEBI" id="CHEBI:57812"/>
        <dbReference type="ChEBI" id="CHEBI:60377"/>
        <dbReference type="ChEBI" id="CHEBI:136398"/>
        <dbReference type="EC" id="2.4.3.1"/>
    </reaction>
</comment>
<dbReference type="GO" id="GO:0003835">
    <property type="term" value="F:beta-galactoside alpha-2,6-sialyltransferase activity"/>
    <property type="evidence" value="ECO:0007669"/>
    <property type="project" value="UniProtKB-EC"/>
</dbReference>
<keyword evidence="4" id="KW-0808">Transferase</keyword>
<feature type="compositionally biased region" description="Polar residues" evidence="14">
    <location>
        <begin position="579"/>
        <end position="591"/>
    </location>
</feature>
<evidence type="ECO:0000256" key="2">
    <source>
        <dbReference type="ARBA" id="ARBA00006003"/>
    </source>
</evidence>
<organism evidence="16 17">
    <name type="scientific">Chara braunii</name>
    <name type="common">Braun's stonewort</name>
    <dbReference type="NCBI Taxonomy" id="69332"/>
    <lineage>
        <taxon>Eukaryota</taxon>
        <taxon>Viridiplantae</taxon>
        <taxon>Streptophyta</taxon>
        <taxon>Charophyceae</taxon>
        <taxon>Charales</taxon>
        <taxon>Characeae</taxon>
        <taxon>Chara</taxon>
    </lineage>
</organism>
<evidence type="ECO:0000256" key="11">
    <source>
        <dbReference type="ARBA" id="ARBA00023180"/>
    </source>
</evidence>
<dbReference type="Gene3D" id="3.90.1480.20">
    <property type="entry name" value="Glycosyl transferase family 29"/>
    <property type="match status" value="1"/>
</dbReference>
<keyword evidence="6" id="KW-0735">Signal-anchor</keyword>
<feature type="compositionally biased region" description="Low complexity" evidence="14">
    <location>
        <begin position="308"/>
        <end position="317"/>
    </location>
</feature>
<evidence type="ECO:0000256" key="9">
    <source>
        <dbReference type="ARBA" id="ARBA00023136"/>
    </source>
</evidence>
<feature type="transmembrane region" description="Helical" evidence="15">
    <location>
        <begin position="49"/>
        <end position="69"/>
    </location>
</feature>
<evidence type="ECO:0000313" key="17">
    <source>
        <dbReference type="Proteomes" id="UP000265515"/>
    </source>
</evidence>
<dbReference type="STRING" id="69332.A0A388LS60"/>
<evidence type="ECO:0000256" key="7">
    <source>
        <dbReference type="ARBA" id="ARBA00022989"/>
    </source>
</evidence>
<dbReference type="Gramene" id="GBG85043">
    <property type="protein sequence ID" value="GBG85043"/>
    <property type="gene ID" value="CBR_g39507"/>
</dbReference>
<dbReference type="Pfam" id="PF00777">
    <property type="entry name" value="Glyco_transf_29"/>
    <property type="match status" value="1"/>
</dbReference>
<feature type="compositionally biased region" description="Basic and acidic residues" evidence="14">
    <location>
        <begin position="345"/>
        <end position="358"/>
    </location>
</feature>
<evidence type="ECO:0000256" key="14">
    <source>
        <dbReference type="SAM" id="MobiDB-lite"/>
    </source>
</evidence>
<evidence type="ECO:0000256" key="13">
    <source>
        <dbReference type="ARBA" id="ARBA00034329"/>
    </source>
</evidence>
<feature type="compositionally biased region" description="Basic and acidic residues" evidence="14">
    <location>
        <begin position="430"/>
        <end position="445"/>
    </location>
</feature>
<evidence type="ECO:0000256" key="4">
    <source>
        <dbReference type="ARBA" id="ARBA00022679"/>
    </source>
</evidence>
<keyword evidence="11" id="KW-0325">Glycoprotein</keyword>
<feature type="region of interest" description="Disordered" evidence="14">
    <location>
        <begin position="412"/>
        <end position="451"/>
    </location>
</feature>
<keyword evidence="7 15" id="KW-1133">Transmembrane helix</keyword>
<dbReference type="InterPro" id="IPR001675">
    <property type="entry name" value="Glyco_trans_29"/>
</dbReference>
<dbReference type="PANTHER" id="PTHR46059">
    <property type="entry name" value="BETA-GALACTOSIDE ALPHA-2,6-SIALYLTRANSFERASE"/>
    <property type="match status" value="1"/>
</dbReference>
<feature type="compositionally biased region" description="Polar residues" evidence="14">
    <location>
        <begin position="88"/>
        <end position="99"/>
    </location>
</feature>
<gene>
    <name evidence="16" type="ORF">CBR_g39507</name>
</gene>
<accession>A0A388LS60</accession>
<dbReference type="InterPro" id="IPR038578">
    <property type="entry name" value="GT29-like_sf"/>
</dbReference>
<sequence>MKGHEDRRMEQRGIRMTRRTRTGAIYTVTTYRSETWGFTNCCGTGRKQLWVLVTVVALFVGLSISGHVWRSSRPLQHMLSSFTGLKTYQDSGSTKSSAVDTMAVGVRSSSSSSSSTKHEDPWGSNREGSGLSPSDDQAQLQSDDTNLQPIKIGGSVPEQMMMTTTASAGRSAGGMARETLENLDHGDKVAGLDLLPMSLLGGGGEDGIGIGSLMNEFINFHKRIWERDPDPDAHPRPIRTEEESGEAVDHESQATGGGESLTTQPETESRDSGPEDSGGDKLDPTLTSTGRGTEQPMGSPTTAGSTPAADAVSATAAANSEGTAADVSGVFEAADPGADPNSDSGADRGLDPGDRVADETENGAQLEDDVLKRMKPTAATAVNGEANMGSAVVMGDMDGTGGSTAHLEEISELREGRNEVDLGEQGGSRGGEKRGTVESEGERGTRAAAEVGEDARNVMAWERVRHGAEGFQFDKDIVSAFLESVRKHREGEEEEPGSASVTKTTTAEEEAPPGFPLDPVWLDGRVVARDSGQGGGTSSTEGGQGTATSQSDEGGEEVSRVMLEVGPLEGRQREDGLQGQLQMSAMGSDLNSPLVRSEDPSQQLPATDQGGQVAVEEGGEEGWEEKVNGEQQVEGGKQNEQTNEEEGKDKEMEKKEEGVVHVANPQGPVSCLRKSDCSPGRYCIHSQCVCPVLFSGNDQCTEPSHSIKPGCVVPMNGERMRQCLVDHRLRPGDSYLARRGGRELVENADFETCAVVGSAASIINSQGRGRAYGREIDSHTAVIRFNDAPTKGYEKWVGSKTTLRVQNFGQCGFVEHPGELCMRYTAAFGASYNDRTLYSGEDRSNAATSQNSLI</sequence>
<dbReference type="OrthoDB" id="10264956at2759"/>
<feature type="region of interest" description="Disordered" evidence="14">
    <location>
        <begin position="486"/>
        <end position="654"/>
    </location>
</feature>
<proteinExistence type="inferred from homology"/>
<keyword evidence="8" id="KW-0333">Golgi apparatus</keyword>
<keyword evidence="3" id="KW-0328">Glycosyltransferase</keyword>
<feature type="compositionally biased region" description="Basic and acidic residues" evidence="14">
    <location>
        <begin position="226"/>
        <end position="252"/>
    </location>
</feature>
<feature type="region of interest" description="Disordered" evidence="14">
    <location>
        <begin position="331"/>
        <end position="372"/>
    </location>
</feature>
<evidence type="ECO:0000313" key="16">
    <source>
        <dbReference type="EMBL" id="GBG85043.1"/>
    </source>
</evidence>
<feature type="compositionally biased region" description="Gly residues" evidence="14">
    <location>
        <begin position="532"/>
        <end position="545"/>
    </location>
</feature>
<protein>
    <recommendedName>
        <fullName evidence="13">beta-galactoside alpha-(2,6)-sialyltransferase</fullName>
        <ecNumber evidence="13">2.4.3.1</ecNumber>
    </recommendedName>
</protein>
<comment type="caution">
    <text evidence="16">The sequence shown here is derived from an EMBL/GenBank/DDBJ whole genome shotgun (WGS) entry which is preliminary data.</text>
</comment>
<dbReference type="EMBL" id="BFEA01000502">
    <property type="protein sequence ID" value="GBG85043.1"/>
    <property type="molecule type" value="Genomic_DNA"/>
</dbReference>
<comment type="subcellular location">
    <subcellularLocation>
        <location evidence="1">Golgi apparatus</location>
        <location evidence="1">Golgi stack membrane</location>
        <topology evidence="1">Single-pass type II membrane protein</topology>
    </subcellularLocation>
</comment>
<dbReference type="Proteomes" id="UP000265515">
    <property type="component" value="Unassembled WGS sequence"/>
</dbReference>
<dbReference type="GO" id="GO:0032580">
    <property type="term" value="C:Golgi cisterna membrane"/>
    <property type="evidence" value="ECO:0007669"/>
    <property type="project" value="UniProtKB-SubCell"/>
</dbReference>
<name>A0A388LS60_CHABU</name>
<feature type="region of interest" description="Disordered" evidence="14">
    <location>
        <begin position="88"/>
        <end position="158"/>
    </location>
</feature>
<feature type="compositionally biased region" description="Basic and acidic residues" evidence="14">
    <location>
        <begin position="267"/>
        <end position="283"/>
    </location>
</feature>
<evidence type="ECO:0000256" key="3">
    <source>
        <dbReference type="ARBA" id="ARBA00022676"/>
    </source>
</evidence>
<keyword evidence="9 15" id="KW-0472">Membrane</keyword>
<evidence type="ECO:0000256" key="8">
    <source>
        <dbReference type="ARBA" id="ARBA00023034"/>
    </source>
</evidence>
<evidence type="ECO:0000256" key="6">
    <source>
        <dbReference type="ARBA" id="ARBA00022968"/>
    </source>
</evidence>
<dbReference type="AlphaFoldDB" id="A0A388LS60"/>
<comment type="similarity">
    <text evidence="2">Belongs to the glycosyltransferase 29 family.</text>
</comment>
<feature type="compositionally biased region" description="Basic and acidic residues" evidence="14">
    <location>
        <begin position="645"/>
        <end position="654"/>
    </location>
</feature>
<evidence type="ECO:0000256" key="10">
    <source>
        <dbReference type="ARBA" id="ARBA00023157"/>
    </source>
</evidence>
<evidence type="ECO:0000256" key="5">
    <source>
        <dbReference type="ARBA" id="ARBA00022692"/>
    </source>
</evidence>
<keyword evidence="17" id="KW-1185">Reference proteome</keyword>
<feature type="compositionally biased region" description="Polar residues" evidence="14">
    <location>
        <begin position="131"/>
        <end position="148"/>
    </location>
</feature>
<keyword evidence="5 15" id="KW-0812">Transmembrane</keyword>
<evidence type="ECO:0000256" key="1">
    <source>
        <dbReference type="ARBA" id="ARBA00004447"/>
    </source>
</evidence>
<evidence type="ECO:0000256" key="12">
    <source>
        <dbReference type="ARBA" id="ARBA00034249"/>
    </source>
</evidence>
<dbReference type="GO" id="GO:0097503">
    <property type="term" value="P:sialylation"/>
    <property type="evidence" value="ECO:0007669"/>
    <property type="project" value="TreeGrafter"/>
</dbReference>
<feature type="compositionally biased region" description="Polar residues" evidence="14">
    <location>
        <begin position="285"/>
        <end position="305"/>
    </location>
</feature>
<evidence type="ECO:0000256" key="15">
    <source>
        <dbReference type="SAM" id="Phobius"/>
    </source>
</evidence>
<reference evidence="16 17" key="1">
    <citation type="journal article" date="2018" name="Cell">
        <title>The Chara Genome: Secondary Complexity and Implications for Plant Terrestrialization.</title>
        <authorList>
            <person name="Nishiyama T."/>
            <person name="Sakayama H."/>
            <person name="Vries J.D."/>
            <person name="Buschmann H."/>
            <person name="Saint-Marcoux D."/>
            <person name="Ullrich K.K."/>
            <person name="Haas F.B."/>
            <person name="Vanderstraeten L."/>
            <person name="Becker D."/>
            <person name="Lang D."/>
            <person name="Vosolsobe S."/>
            <person name="Rombauts S."/>
            <person name="Wilhelmsson P.K.I."/>
            <person name="Janitza P."/>
            <person name="Kern R."/>
            <person name="Heyl A."/>
            <person name="Rumpler F."/>
            <person name="Villalobos L.I.A.C."/>
            <person name="Clay J.M."/>
            <person name="Skokan R."/>
            <person name="Toyoda A."/>
            <person name="Suzuki Y."/>
            <person name="Kagoshima H."/>
            <person name="Schijlen E."/>
            <person name="Tajeshwar N."/>
            <person name="Catarino B."/>
            <person name="Hetherington A.J."/>
            <person name="Saltykova A."/>
            <person name="Bonnot C."/>
            <person name="Breuninger H."/>
            <person name="Symeonidi A."/>
            <person name="Radhakrishnan G.V."/>
            <person name="Van Nieuwerburgh F."/>
            <person name="Deforce D."/>
            <person name="Chang C."/>
            <person name="Karol K.G."/>
            <person name="Hedrich R."/>
            <person name="Ulvskov P."/>
            <person name="Glockner G."/>
            <person name="Delwiche C.F."/>
            <person name="Petrasek J."/>
            <person name="Van de Peer Y."/>
            <person name="Friml J."/>
            <person name="Beilby M."/>
            <person name="Dolan L."/>
            <person name="Kohara Y."/>
            <person name="Sugano S."/>
            <person name="Fujiyama A."/>
            <person name="Delaux P.-M."/>
            <person name="Quint M."/>
            <person name="TheiBen G."/>
            <person name="Hagemann M."/>
            <person name="Harholt J."/>
            <person name="Dunand C."/>
            <person name="Zachgo S."/>
            <person name="Langdale J."/>
            <person name="Maumus F."/>
            <person name="Straeten D.V.D."/>
            <person name="Gould S.B."/>
            <person name="Rensing S.A."/>
        </authorList>
    </citation>
    <scope>NUCLEOTIDE SEQUENCE [LARGE SCALE GENOMIC DNA]</scope>
    <source>
        <strain evidence="16 17">S276</strain>
    </source>
</reference>
<dbReference type="EC" id="2.4.3.1" evidence="13"/>